<accession>A0ABT6D8C6</accession>
<protein>
    <submittedName>
        <fullName evidence="2">DUF4097 domain-containing protein</fullName>
    </submittedName>
</protein>
<dbReference type="Gene3D" id="2.160.20.120">
    <property type="match status" value="1"/>
</dbReference>
<sequence>MLRLRYCQNMLTVVMVLMSRLGNFFIHRASHENGKVTFEIGVDTHAPMLVNAFTESLDDVAHLTINYSAADIVLQSTDRSELTVREYMLVDEASYYAHVKHEDDTLAIIAGERPARDNLNIRIELEIPTTYHGRLEISSVSGPIEIDNLHKLRSLAITSTSGAISLDDVETSSLSIDSITGTIKGRSLTADDYTINAMSGNVHLMNTRGNYSVRCSAGSLRLDDAHGHGRFEVTSGTAKLCFAEVDGNLSAESSAGSVRLQVPRELDYGFNLETSIGSLKTPDNAHYSNNERNYQTGAIGDPSDLMISMMTVVGSLALETR</sequence>
<keyword evidence="3" id="KW-1185">Reference proteome</keyword>
<dbReference type="RefSeq" id="WP_178941910.1">
    <property type="nucleotide sequence ID" value="NZ_JAIWJH010000001.1"/>
</dbReference>
<evidence type="ECO:0000313" key="2">
    <source>
        <dbReference type="EMBL" id="MDF9913325.1"/>
    </source>
</evidence>
<dbReference type="PANTHER" id="PTHR34094:SF1">
    <property type="entry name" value="PROTEIN FAM185A"/>
    <property type="match status" value="1"/>
</dbReference>
<comment type="caution">
    <text evidence="2">The sequence shown here is derived from an EMBL/GenBank/DDBJ whole genome shotgun (WGS) entry which is preliminary data.</text>
</comment>
<dbReference type="Pfam" id="PF13349">
    <property type="entry name" value="DUF4097"/>
    <property type="match status" value="1"/>
</dbReference>
<feature type="domain" description="DUF4097" evidence="1">
    <location>
        <begin position="61"/>
        <end position="296"/>
    </location>
</feature>
<dbReference type="InterPro" id="IPR025164">
    <property type="entry name" value="Toastrack_DUF4097"/>
</dbReference>
<evidence type="ECO:0000313" key="3">
    <source>
        <dbReference type="Proteomes" id="UP001152867"/>
    </source>
</evidence>
<name>A0ABT6D8C6_9LACO</name>
<proteinExistence type="predicted"/>
<dbReference type="PANTHER" id="PTHR34094">
    <property type="match status" value="1"/>
</dbReference>
<dbReference type="EMBL" id="JANDJP010000002">
    <property type="protein sequence ID" value="MDF9913325.1"/>
    <property type="molecule type" value="Genomic_DNA"/>
</dbReference>
<organism evidence="2 3">
    <name type="scientific">Furfurilactobacillus milii</name>
    <dbReference type="NCBI Taxonomy" id="2888272"/>
    <lineage>
        <taxon>Bacteria</taxon>
        <taxon>Bacillati</taxon>
        <taxon>Bacillota</taxon>
        <taxon>Bacilli</taxon>
        <taxon>Lactobacillales</taxon>
        <taxon>Lactobacillaceae</taxon>
        <taxon>Furfurilactobacillus</taxon>
    </lineage>
</organism>
<reference evidence="2" key="1">
    <citation type="submission" date="2022-06" db="EMBL/GenBank/DDBJ databases">
        <title>Antifungal cultures and metabolites of lactic acid bacteria for use in dairy fermentations.</title>
        <authorList>
            <person name="Zhao Z."/>
            <person name="Gaenzle M."/>
        </authorList>
    </citation>
    <scope>NUCLEOTIDE SEQUENCE</scope>
    <source>
        <strain evidence="2">FUA3126</strain>
    </source>
</reference>
<dbReference type="Proteomes" id="UP001152867">
    <property type="component" value="Unassembled WGS sequence"/>
</dbReference>
<evidence type="ECO:0000259" key="1">
    <source>
        <dbReference type="Pfam" id="PF13349"/>
    </source>
</evidence>
<gene>
    <name evidence="2" type="ORF">NNA32_03575</name>
</gene>